<gene>
    <name evidence="2" type="ORF">RI048_13450</name>
</gene>
<comment type="caution">
    <text evidence="2">The sequence shown here is derived from an EMBL/GenBank/DDBJ whole genome shotgun (WGS) entry which is preliminary data.</text>
</comment>
<accession>A0ABU2EN97</accession>
<name>A0ABU2EN97_9BURK</name>
<evidence type="ECO:0000313" key="2">
    <source>
        <dbReference type="EMBL" id="MDR9849232.1"/>
    </source>
</evidence>
<dbReference type="RefSeq" id="WP_209569494.1">
    <property type="nucleotide sequence ID" value="NZ_JAVLSJ010000006.1"/>
</dbReference>
<proteinExistence type="predicted"/>
<evidence type="ECO:0000313" key="3">
    <source>
        <dbReference type="Proteomes" id="UP001246576"/>
    </source>
</evidence>
<sequence length="94" mass="10522">MPATDQSRTGQPARQLEQTGDPMCKRLRKTLAGGRLPPVVRPPRQLQPAVQMSSQTSAPEVRVRAESGPARPVAKQVQHEEYTQPLRANQRQWT</sequence>
<feature type="region of interest" description="Disordered" evidence="1">
    <location>
        <begin position="1"/>
        <end position="94"/>
    </location>
</feature>
<dbReference type="Proteomes" id="UP001246576">
    <property type="component" value="Unassembled WGS sequence"/>
</dbReference>
<organism evidence="2 3">
    <name type="scientific">Herbaspirillum huttiense subsp. lycopersici</name>
    <dbReference type="NCBI Taxonomy" id="3074428"/>
    <lineage>
        <taxon>Bacteria</taxon>
        <taxon>Pseudomonadati</taxon>
        <taxon>Pseudomonadota</taxon>
        <taxon>Betaproteobacteria</taxon>
        <taxon>Burkholderiales</taxon>
        <taxon>Oxalobacteraceae</taxon>
        <taxon>Herbaspirillum</taxon>
    </lineage>
</organism>
<keyword evidence="3" id="KW-1185">Reference proteome</keyword>
<feature type="compositionally biased region" description="Low complexity" evidence="1">
    <location>
        <begin position="32"/>
        <end position="51"/>
    </location>
</feature>
<reference evidence="2" key="1">
    <citation type="submission" date="2023-09" db="EMBL/GenBank/DDBJ databases">
        <title>Description of first Herbaspirillum huttiense subsp. nephrolepsisexaltata and Herbaspirillum huttiense subsp. lycopersicon.</title>
        <authorList>
            <person name="Poudel M."/>
            <person name="Sharma A."/>
            <person name="Goss E."/>
            <person name="Tapia J.H."/>
            <person name="Harmon C.M."/>
            <person name="Jones J.B."/>
        </authorList>
    </citation>
    <scope>NUCLEOTIDE SEQUENCE</scope>
    <source>
        <strain evidence="2">SE1</strain>
    </source>
</reference>
<evidence type="ECO:0000256" key="1">
    <source>
        <dbReference type="SAM" id="MobiDB-lite"/>
    </source>
</evidence>
<dbReference type="EMBL" id="JAVLSJ010000006">
    <property type="protein sequence ID" value="MDR9849232.1"/>
    <property type="molecule type" value="Genomic_DNA"/>
</dbReference>
<protein>
    <submittedName>
        <fullName evidence="2">Uncharacterized protein</fullName>
    </submittedName>
</protein>
<feature type="compositionally biased region" description="Polar residues" evidence="1">
    <location>
        <begin position="1"/>
        <end position="18"/>
    </location>
</feature>